<evidence type="ECO:0008006" key="6">
    <source>
        <dbReference type="Google" id="ProtNLM"/>
    </source>
</evidence>
<reference evidence="4 5" key="1">
    <citation type="submission" date="2019-05" db="EMBL/GenBank/DDBJ databases">
        <title>Psychrobacillus vulpis sp. nov., a new species isolated from feces of a red fox that inhabits in The Tablas de Daimiel Natural Park, Albacete, Spain.</title>
        <authorList>
            <person name="Rodriguez M."/>
            <person name="Reina J.C."/>
            <person name="Bejar V."/>
            <person name="Llamas I."/>
        </authorList>
    </citation>
    <scope>NUCLEOTIDE SEQUENCE [LARGE SCALE GENOMIC DNA]</scope>
    <source>
        <strain evidence="4 5">NEAU-3TGS17</strain>
    </source>
</reference>
<dbReference type="Proteomes" id="UP000317316">
    <property type="component" value="Unassembled WGS sequence"/>
</dbReference>
<evidence type="ECO:0000313" key="4">
    <source>
        <dbReference type="EMBL" id="TQR13818.1"/>
    </source>
</evidence>
<keyword evidence="3" id="KW-0472">Membrane</keyword>
<dbReference type="OrthoDB" id="2456766at2"/>
<protein>
    <recommendedName>
        <fullName evidence="6">Prepilin-type N-terminal cleavage/methylation domain-containing protein</fullName>
    </recommendedName>
</protein>
<proteinExistence type="predicted"/>
<name>A0A544T8W8_9BACI</name>
<dbReference type="InterPro" id="IPR012902">
    <property type="entry name" value="N_methyl_site"/>
</dbReference>
<dbReference type="GO" id="GO:0030420">
    <property type="term" value="P:establishment of competence for transformation"/>
    <property type="evidence" value="ECO:0007669"/>
    <property type="project" value="UniProtKB-KW"/>
</dbReference>
<dbReference type="PROSITE" id="PS00409">
    <property type="entry name" value="PROKAR_NTER_METHYL"/>
    <property type="match status" value="1"/>
</dbReference>
<accession>A0A544T8W8</accession>
<dbReference type="AlphaFoldDB" id="A0A544T8W8"/>
<dbReference type="EMBL" id="VDGH01000005">
    <property type="protein sequence ID" value="TQR13818.1"/>
    <property type="molecule type" value="Genomic_DNA"/>
</dbReference>
<comment type="subcellular location">
    <subcellularLocation>
        <location evidence="1">Cell surface</location>
    </subcellularLocation>
</comment>
<evidence type="ECO:0000256" key="2">
    <source>
        <dbReference type="ARBA" id="ARBA00023287"/>
    </source>
</evidence>
<keyword evidence="2" id="KW-0178">Competence</keyword>
<gene>
    <name evidence="4" type="ORF">FG382_09395</name>
</gene>
<evidence type="ECO:0000313" key="5">
    <source>
        <dbReference type="Proteomes" id="UP000317316"/>
    </source>
</evidence>
<dbReference type="GO" id="GO:0009986">
    <property type="term" value="C:cell surface"/>
    <property type="evidence" value="ECO:0007669"/>
    <property type="project" value="UniProtKB-SubCell"/>
</dbReference>
<organism evidence="4 5">
    <name type="scientific">Psychrobacillus lasiicapitis</name>
    <dbReference type="NCBI Taxonomy" id="1636719"/>
    <lineage>
        <taxon>Bacteria</taxon>
        <taxon>Bacillati</taxon>
        <taxon>Bacillota</taxon>
        <taxon>Bacilli</taxon>
        <taxon>Bacillales</taxon>
        <taxon>Bacillaceae</taxon>
        <taxon>Psychrobacillus</taxon>
    </lineage>
</organism>
<comment type="caution">
    <text evidence="4">The sequence shown here is derived from an EMBL/GenBank/DDBJ whole genome shotgun (WGS) entry which is preliminary data.</text>
</comment>
<evidence type="ECO:0000256" key="3">
    <source>
        <dbReference type="SAM" id="Phobius"/>
    </source>
</evidence>
<dbReference type="RefSeq" id="WP_142538650.1">
    <property type="nucleotide sequence ID" value="NZ_BMIE01000005.1"/>
</dbReference>
<keyword evidence="3" id="KW-1133">Transmembrane helix</keyword>
<sequence length="146" mass="16777">MKFSARLNTKGLTLIEILVSIILITIIITTFFSLFIQSARTSKTSEEVVDATYVAQSEMEQIYEISRNGDYNSGIDEIRKNLRYKQLTSTNPGEQKFTKTIDGLYIYLKLKKHTYPGMSYLVIEVFETENGTRPRAKMETILEWGS</sequence>
<keyword evidence="5" id="KW-1185">Reference proteome</keyword>
<feature type="transmembrane region" description="Helical" evidence="3">
    <location>
        <begin position="12"/>
        <end position="36"/>
    </location>
</feature>
<keyword evidence="3" id="KW-0812">Transmembrane</keyword>
<dbReference type="Pfam" id="PF07963">
    <property type="entry name" value="N_methyl"/>
    <property type="match status" value="1"/>
</dbReference>
<evidence type="ECO:0000256" key="1">
    <source>
        <dbReference type="ARBA" id="ARBA00004241"/>
    </source>
</evidence>